<evidence type="ECO:0000256" key="1">
    <source>
        <dbReference type="SAM" id="SignalP"/>
    </source>
</evidence>
<dbReference type="AlphaFoldDB" id="A0A1M5M5M6"/>
<accession>A0A1M5M5M6</accession>
<dbReference type="RefSeq" id="WP_073371299.1">
    <property type="nucleotide sequence ID" value="NZ_FQWB01000006.1"/>
</dbReference>
<feature type="signal peptide" evidence="1">
    <location>
        <begin position="1"/>
        <end position="20"/>
    </location>
</feature>
<dbReference type="Proteomes" id="UP000184516">
    <property type="component" value="Unassembled WGS sequence"/>
</dbReference>
<dbReference type="EMBL" id="FQWB01000006">
    <property type="protein sequence ID" value="SHG72556.1"/>
    <property type="molecule type" value="Genomic_DNA"/>
</dbReference>
<gene>
    <name evidence="2" type="ORF">SAMN05443549_10647</name>
</gene>
<dbReference type="OrthoDB" id="7593840at2"/>
<keyword evidence="3" id="KW-1185">Reference proteome</keyword>
<proteinExistence type="predicted"/>
<reference evidence="3" key="1">
    <citation type="submission" date="2016-11" db="EMBL/GenBank/DDBJ databases">
        <authorList>
            <person name="Varghese N."/>
            <person name="Submissions S."/>
        </authorList>
    </citation>
    <scope>NUCLEOTIDE SEQUENCE [LARGE SCALE GENOMIC DNA]</scope>
    <source>
        <strain evidence="3">DSM 19978</strain>
    </source>
</reference>
<feature type="chain" id="PRO_5013200474" description="MetA-pathway of phenol degradation" evidence="1">
    <location>
        <begin position="21"/>
        <end position="373"/>
    </location>
</feature>
<sequence>MKNNRLILFVVVFFSVQTFAQVYTDKVVGKKNEAVKDSLKTTEYPYALPIWGEKATKKGFKLPYSAGVSVNYFWQESELVIDNLNVGFNNGPQYNLDEIVRFNDATATANAINVRPDIWLFPFLNVYGILGKAKTSTAINAGIWVPDADNNWSEIMSFGSKANFDGTTFGLGITPTIGIGGGWLALDMNVSWTDISALEKPAQAFIFGPRMGKTFRFSKPDRNIAFWAGAFRVHLKSETAGSLPLNGLLPTDDLQEKVDNGFVKVAEKQTAVDNWWNGLSNAEQANPVNKAKHNTANRALESAGNLLTAVDGALSTGSSSTVQYSLEKAPKDMWNFIVGTQYQFNRHFMLRAEYGFLGTRKQFMTSLQYRFGL</sequence>
<evidence type="ECO:0000313" key="2">
    <source>
        <dbReference type="EMBL" id="SHG72556.1"/>
    </source>
</evidence>
<organism evidence="2 3">
    <name type="scientific">Flavobacterium fluvii</name>
    <dbReference type="NCBI Taxonomy" id="468056"/>
    <lineage>
        <taxon>Bacteria</taxon>
        <taxon>Pseudomonadati</taxon>
        <taxon>Bacteroidota</taxon>
        <taxon>Flavobacteriia</taxon>
        <taxon>Flavobacteriales</taxon>
        <taxon>Flavobacteriaceae</taxon>
        <taxon>Flavobacterium</taxon>
    </lineage>
</organism>
<evidence type="ECO:0008006" key="4">
    <source>
        <dbReference type="Google" id="ProtNLM"/>
    </source>
</evidence>
<protein>
    <recommendedName>
        <fullName evidence="4">MetA-pathway of phenol degradation</fullName>
    </recommendedName>
</protein>
<keyword evidence="1" id="KW-0732">Signal</keyword>
<evidence type="ECO:0000313" key="3">
    <source>
        <dbReference type="Proteomes" id="UP000184516"/>
    </source>
</evidence>
<dbReference type="STRING" id="468056.SAMN05443549_10647"/>
<name>A0A1M5M5M6_9FLAO</name>